<evidence type="ECO:0000256" key="4">
    <source>
        <dbReference type="ARBA" id="ARBA00022679"/>
    </source>
</evidence>
<accession>E1ZST9</accession>
<dbReference type="PROSITE" id="PS50127">
    <property type="entry name" value="UBC_2"/>
    <property type="match status" value="1"/>
</dbReference>
<dbReference type="GO" id="GO:0032259">
    <property type="term" value="P:methylation"/>
    <property type="evidence" value="ECO:0007669"/>
    <property type="project" value="UniProtKB-KW"/>
</dbReference>
<dbReference type="EMBL" id="GL433868">
    <property type="protein sequence ID" value="EFN51062.1"/>
    <property type="molecule type" value="Genomic_DNA"/>
</dbReference>
<dbReference type="STRING" id="554065.E1ZST9"/>
<evidence type="ECO:0000256" key="5">
    <source>
        <dbReference type="ARBA" id="ARBA00022691"/>
    </source>
</evidence>
<sequence length="372" mass="41306">MIASIKKTTFHREVYEPAEDSFALVDALAAHREAWRQQPPRMCLEVGSGSGYVITSLALLLQQLGVAAQLLATDINQQAAAATAATLAAHQVRRADIVVCDLASALPPVEGLVDVLVFNPPYVPTPDEEVSRGGLAAAWAGGACGRRVIDRLLPLVPCLLSAQGEMFMVAVHENQPEELMRQMEAAGLEARVALRRKADEEQLTILHFRRRPEAAHRDREPVGRGSELRDWLQHPPDGCRLVQYDDLKTWVIELQGPESPCQPQLYIGQSYHLRILFSERYPLEPPEVTFVPPSPVHPHIYSNGHICLDILYDGHNGGWSPALTINKVALSLRSMLASNTDRRRPPGDADYCARMRGRSPKETRWIFEDSTV</sequence>
<dbReference type="OrthoDB" id="406833at2759"/>
<dbReference type="eggNOG" id="KOG3191">
    <property type="taxonomic scope" value="Eukaryota"/>
</dbReference>
<dbReference type="InterPro" id="IPR007848">
    <property type="entry name" value="Small_mtfrase_dom"/>
</dbReference>
<dbReference type="Pfam" id="PF05175">
    <property type="entry name" value="MTS"/>
    <property type="match status" value="1"/>
</dbReference>
<dbReference type="KEGG" id="cvr:CHLNCDRAFT_59324"/>
<evidence type="ECO:0000259" key="7">
    <source>
        <dbReference type="PROSITE" id="PS50127"/>
    </source>
</evidence>
<dbReference type="GO" id="GO:0003676">
    <property type="term" value="F:nucleic acid binding"/>
    <property type="evidence" value="ECO:0007669"/>
    <property type="project" value="InterPro"/>
</dbReference>
<evidence type="ECO:0000313" key="9">
    <source>
        <dbReference type="Proteomes" id="UP000008141"/>
    </source>
</evidence>
<dbReference type="InterPro" id="IPR002052">
    <property type="entry name" value="DNA_methylase_N6_adenine_CS"/>
</dbReference>
<protein>
    <recommendedName>
        <fullName evidence="7">UBC core domain-containing protein</fullName>
    </recommendedName>
</protein>
<dbReference type="GeneID" id="17350515"/>
<evidence type="ECO:0000256" key="6">
    <source>
        <dbReference type="ARBA" id="ARBA00023242"/>
    </source>
</evidence>
<dbReference type="Gene3D" id="3.10.110.10">
    <property type="entry name" value="Ubiquitin Conjugating Enzyme"/>
    <property type="match status" value="1"/>
</dbReference>
<dbReference type="CDD" id="cd23808">
    <property type="entry name" value="UBCc_UBE2W"/>
    <property type="match status" value="1"/>
</dbReference>
<keyword evidence="9" id="KW-1185">Reference proteome</keyword>
<dbReference type="FunFam" id="3.40.50.150:FF:000077">
    <property type="entry name" value="HemK methyltransferase family member 2"/>
    <property type="match status" value="1"/>
</dbReference>
<dbReference type="GO" id="GO:0005634">
    <property type="term" value="C:nucleus"/>
    <property type="evidence" value="ECO:0007669"/>
    <property type="project" value="UniProtKB-SubCell"/>
</dbReference>
<dbReference type="Pfam" id="PF00179">
    <property type="entry name" value="UQ_con"/>
    <property type="match status" value="1"/>
</dbReference>
<reference evidence="8 9" key="1">
    <citation type="journal article" date="2010" name="Plant Cell">
        <title>The Chlorella variabilis NC64A genome reveals adaptation to photosymbiosis, coevolution with viruses, and cryptic sex.</title>
        <authorList>
            <person name="Blanc G."/>
            <person name="Duncan G."/>
            <person name="Agarkova I."/>
            <person name="Borodovsky M."/>
            <person name="Gurnon J."/>
            <person name="Kuo A."/>
            <person name="Lindquist E."/>
            <person name="Lucas S."/>
            <person name="Pangilinan J."/>
            <person name="Polle J."/>
            <person name="Salamov A."/>
            <person name="Terry A."/>
            <person name="Yamada T."/>
            <person name="Dunigan D.D."/>
            <person name="Grigoriev I.V."/>
            <person name="Claverie J.M."/>
            <person name="Van Etten J.L."/>
        </authorList>
    </citation>
    <scope>NUCLEOTIDE SEQUENCE [LARGE SCALE GENOMIC DNA]</scope>
    <source>
        <strain evidence="8 9">NC64A</strain>
    </source>
</reference>
<evidence type="ECO:0000313" key="8">
    <source>
        <dbReference type="EMBL" id="EFN51062.1"/>
    </source>
</evidence>
<dbReference type="InterPro" id="IPR000608">
    <property type="entry name" value="UBC"/>
</dbReference>
<dbReference type="SUPFAM" id="SSF54495">
    <property type="entry name" value="UBC-like"/>
    <property type="match status" value="1"/>
</dbReference>
<dbReference type="GO" id="GO:0035657">
    <property type="term" value="C:eRF1 methyltransferase complex"/>
    <property type="evidence" value="ECO:0007669"/>
    <property type="project" value="TreeGrafter"/>
</dbReference>
<evidence type="ECO:0000256" key="1">
    <source>
        <dbReference type="ARBA" id="ARBA00004123"/>
    </source>
</evidence>
<dbReference type="FunCoup" id="E1ZST9">
    <property type="interactions" value="1150"/>
</dbReference>
<dbReference type="RefSeq" id="XP_005843164.1">
    <property type="nucleotide sequence ID" value="XM_005843102.1"/>
</dbReference>
<dbReference type="PROSITE" id="PS00092">
    <property type="entry name" value="N6_MTASE"/>
    <property type="match status" value="1"/>
</dbReference>
<dbReference type="eggNOG" id="KOG0427">
    <property type="taxonomic scope" value="Eukaryota"/>
</dbReference>
<gene>
    <name evidence="8" type="ORF">CHLNCDRAFT_59324</name>
</gene>
<dbReference type="InterPro" id="IPR029063">
    <property type="entry name" value="SAM-dependent_MTases_sf"/>
</dbReference>
<comment type="subcellular location">
    <subcellularLocation>
        <location evidence="1">Nucleus</location>
    </subcellularLocation>
</comment>
<keyword evidence="4" id="KW-0808">Transferase</keyword>
<dbReference type="InParanoid" id="E1ZST9"/>
<dbReference type="NCBIfam" id="TIGR00537">
    <property type="entry name" value="hemK_rel_arch"/>
    <property type="match status" value="1"/>
</dbReference>
<feature type="domain" description="UBC core" evidence="7">
    <location>
        <begin position="219"/>
        <end position="372"/>
    </location>
</feature>
<dbReference type="InterPro" id="IPR004557">
    <property type="entry name" value="PrmC-related"/>
</dbReference>
<dbReference type="AlphaFoldDB" id="E1ZST9"/>
<evidence type="ECO:0000256" key="3">
    <source>
        <dbReference type="ARBA" id="ARBA00022603"/>
    </source>
</evidence>
<proteinExistence type="inferred from homology"/>
<keyword evidence="3" id="KW-0489">Methyltransferase</keyword>
<evidence type="ECO:0000256" key="2">
    <source>
        <dbReference type="ARBA" id="ARBA00006149"/>
    </source>
</evidence>
<organism evidence="9">
    <name type="scientific">Chlorella variabilis</name>
    <name type="common">Green alga</name>
    <dbReference type="NCBI Taxonomy" id="554065"/>
    <lineage>
        <taxon>Eukaryota</taxon>
        <taxon>Viridiplantae</taxon>
        <taxon>Chlorophyta</taxon>
        <taxon>core chlorophytes</taxon>
        <taxon>Trebouxiophyceae</taxon>
        <taxon>Chlorellales</taxon>
        <taxon>Chlorellaceae</taxon>
        <taxon>Chlorella clade</taxon>
        <taxon>Chlorella</taxon>
    </lineage>
</organism>
<comment type="similarity">
    <text evidence="2">Belongs to the eukaryotic/archaeal PrmC-related family.</text>
</comment>
<dbReference type="PANTHER" id="PTHR45875:SF1">
    <property type="entry name" value="METHYLTRANSFERASE N6AMT1"/>
    <property type="match status" value="1"/>
</dbReference>
<dbReference type="SMART" id="SM00212">
    <property type="entry name" value="UBCc"/>
    <property type="match status" value="1"/>
</dbReference>
<dbReference type="GO" id="GO:0008276">
    <property type="term" value="F:protein methyltransferase activity"/>
    <property type="evidence" value="ECO:0007669"/>
    <property type="project" value="TreeGrafter"/>
</dbReference>
<name>E1ZST9_CHLVA</name>
<dbReference type="PANTHER" id="PTHR45875">
    <property type="entry name" value="METHYLTRANSFERASE N6AMT1"/>
    <property type="match status" value="1"/>
</dbReference>
<dbReference type="GO" id="GO:0008757">
    <property type="term" value="F:S-adenosylmethionine-dependent methyltransferase activity"/>
    <property type="evidence" value="ECO:0007669"/>
    <property type="project" value="TreeGrafter"/>
</dbReference>
<dbReference type="Gene3D" id="3.40.50.150">
    <property type="entry name" value="Vaccinia Virus protein VP39"/>
    <property type="match status" value="1"/>
</dbReference>
<keyword evidence="5" id="KW-0949">S-adenosyl-L-methionine</keyword>
<dbReference type="SUPFAM" id="SSF53335">
    <property type="entry name" value="S-adenosyl-L-methionine-dependent methyltransferases"/>
    <property type="match status" value="1"/>
</dbReference>
<dbReference type="InterPro" id="IPR052190">
    <property type="entry name" value="Euk-Arch_PrmC-MTase"/>
</dbReference>
<dbReference type="InterPro" id="IPR016135">
    <property type="entry name" value="UBQ-conjugating_enzyme/RWD"/>
</dbReference>
<keyword evidence="6" id="KW-0539">Nucleus</keyword>
<dbReference type="CDD" id="cd02440">
    <property type="entry name" value="AdoMet_MTases"/>
    <property type="match status" value="1"/>
</dbReference>
<dbReference type="Proteomes" id="UP000008141">
    <property type="component" value="Unassembled WGS sequence"/>
</dbReference>